<evidence type="ECO:0000313" key="3">
    <source>
        <dbReference type="EMBL" id="SKC46656.1"/>
    </source>
</evidence>
<feature type="transmembrane region" description="Helical" evidence="1">
    <location>
        <begin position="91"/>
        <end position="110"/>
    </location>
</feature>
<accession>A0A1T5J5N2</accession>
<keyword evidence="1" id="KW-1133">Transmembrane helix</keyword>
<organism evidence="3 4">
    <name type="scientific">Ohtaekwangia koreensis</name>
    <dbReference type="NCBI Taxonomy" id="688867"/>
    <lineage>
        <taxon>Bacteria</taxon>
        <taxon>Pseudomonadati</taxon>
        <taxon>Bacteroidota</taxon>
        <taxon>Cytophagia</taxon>
        <taxon>Cytophagales</taxon>
        <taxon>Fulvivirgaceae</taxon>
        <taxon>Ohtaekwangia</taxon>
    </lineage>
</organism>
<keyword evidence="1" id="KW-0472">Membrane</keyword>
<evidence type="ECO:0000256" key="1">
    <source>
        <dbReference type="SAM" id="Phobius"/>
    </source>
</evidence>
<dbReference type="GO" id="GO:0016989">
    <property type="term" value="F:sigma factor antagonist activity"/>
    <property type="evidence" value="ECO:0007669"/>
    <property type="project" value="TreeGrafter"/>
</dbReference>
<dbReference type="STRING" id="688867.SAMN05660236_0771"/>
<keyword evidence="1" id="KW-0812">Transmembrane</keyword>
<dbReference type="InterPro" id="IPR012373">
    <property type="entry name" value="Ferrdict_sens_TM"/>
</dbReference>
<dbReference type="AlphaFoldDB" id="A0A1T5J5N2"/>
<evidence type="ECO:0000313" key="4">
    <source>
        <dbReference type="Proteomes" id="UP000190961"/>
    </source>
</evidence>
<keyword evidence="4" id="KW-1185">Reference proteome</keyword>
<proteinExistence type="predicted"/>
<dbReference type="Gene3D" id="2.60.120.1440">
    <property type="match status" value="1"/>
</dbReference>
<dbReference type="PANTHER" id="PTHR30273">
    <property type="entry name" value="PERIPLASMIC SIGNAL SENSOR AND SIGMA FACTOR ACTIVATOR FECR-RELATED"/>
    <property type="match status" value="1"/>
</dbReference>
<gene>
    <name evidence="3" type="ORF">SAMN05660236_0771</name>
</gene>
<name>A0A1T5J5N2_9BACT</name>
<dbReference type="InterPro" id="IPR006860">
    <property type="entry name" value="FecR"/>
</dbReference>
<dbReference type="Pfam" id="PF04773">
    <property type="entry name" value="FecR"/>
    <property type="match status" value="1"/>
</dbReference>
<feature type="domain" description="FecR protein" evidence="2">
    <location>
        <begin position="122"/>
        <end position="209"/>
    </location>
</feature>
<dbReference type="Proteomes" id="UP000190961">
    <property type="component" value="Unassembled WGS sequence"/>
</dbReference>
<evidence type="ECO:0000259" key="2">
    <source>
        <dbReference type="Pfam" id="PF04773"/>
    </source>
</evidence>
<reference evidence="3 4" key="1">
    <citation type="submission" date="2017-02" db="EMBL/GenBank/DDBJ databases">
        <authorList>
            <person name="Peterson S.W."/>
        </authorList>
    </citation>
    <scope>NUCLEOTIDE SEQUENCE [LARGE SCALE GENOMIC DNA]</scope>
    <source>
        <strain evidence="3 4">DSM 25262</strain>
    </source>
</reference>
<dbReference type="EMBL" id="FUZU01000001">
    <property type="protein sequence ID" value="SKC46656.1"/>
    <property type="molecule type" value="Genomic_DNA"/>
</dbReference>
<protein>
    <submittedName>
        <fullName evidence="3">FecR family protein</fullName>
    </submittedName>
</protein>
<dbReference type="PANTHER" id="PTHR30273:SF2">
    <property type="entry name" value="PROTEIN FECR"/>
    <property type="match status" value="1"/>
</dbReference>
<dbReference type="OrthoDB" id="923517at2"/>
<dbReference type="RefSeq" id="WP_079685370.1">
    <property type="nucleotide sequence ID" value="NZ_FUZU01000001.1"/>
</dbReference>
<sequence length="364" mass="41053">MTIDNQHWERISAYLSGDLSEADKKAFESWLQSSDSNRFLLEEARKVWESSGLKLQLNDPATEEELVKLQSHIEAERQEKNKVVSLFTGSMAWKIAASIAFTAIAVYAYISVKQGDENVIASGNEVMTLYLPDSSRVWLNTNSRILYSGNFTGKRSIVLEGEGYFQVRPDTAHPFEVTTNATSTVVLGTSFNIKAEDSTTTLTVAEGKVHFAARNVKADESIMLTPREQATFRHQQKTITKSKSHNMQFAAWRKLNNPQYENEKRNSALHLTTSYSWRKNQINQSVIEGKITNSASLAAFKNIVLSVTYSQPGGNVKTTKLVINESVRPGRTIDYRRRLLDIFTDTRTLKVYIESAEVDANDNY</sequence>